<protein>
    <submittedName>
        <fullName evidence="3">PorT family protein</fullName>
    </submittedName>
</protein>
<feature type="domain" description="Outer membrane protein beta-barrel" evidence="2">
    <location>
        <begin position="22"/>
        <end position="206"/>
    </location>
</feature>
<sequence length="231" mass="25078">MKKHIYLLALALSSGLYSYAQVTFGVKAGFNAASMSSKLEAHDGIASQKASTKTIPAFHAGVIVDFAISENFSLQPGLFYSSKGSKVDYVIPSPADGILDKGTVTSRLQYLELPINFLYKHQLGAGKIFGGLGPYLAYGLSGKMKTSSDISGRSLDTKFKFKNSEESAVNELNVKPFDAGANFTVGYELNMGLLFSVNYSLGLTNTSPYKHETEKNRYFGVSVGYLFNTHK</sequence>
<reference evidence="3 4" key="1">
    <citation type="submission" date="2022-10" db="EMBL/GenBank/DDBJ databases">
        <title>Chitinophaga nivalis PC15 sp. nov., isolated from Pyeongchang county, South Korea.</title>
        <authorList>
            <person name="Trinh H.N."/>
        </authorList>
    </citation>
    <scope>NUCLEOTIDE SEQUENCE [LARGE SCALE GENOMIC DNA]</scope>
    <source>
        <strain evidence="3 4">PC14</strain>
    </source>
</reference>
<evidence type="ECO:0000256" key="1">
    <source>
        <dbReference type="SAM" id="SignalP"/>
    </source>
</evidence>
<dbReference type="Pfam" id="PF13568">
    <property type="entry name" value="OMP_b-brl_2"/>
    <property type="match status" value="1"/>
</dbReference>
<dbReference type="EMBL" id="JAPDNS010000002">
    <property type="protein sequence ID" value="MCW3485466.1"/>
    <property type="molecule type" value="Genomic_DNA"/>
</dbReference>
<dbReference type="RefSeq" id="WP_264731920.1">
    <property type="nucleotide sequence ID" value="NZ_JAPDNR010000001.1"/>
</dbReference>
<comment type="caution">
    <text evidence="3">The sequence shown here is derived from an EMBL/GenBank/DDBJ whole genome shotgun (WGS) entry which is preliminary data.</text>
</comment>
<evidence type="ECO:0000259" key="2">
    <source>
        <dbReference type="Pfam" id="PF13568"/>
    </source>
</evidence>
<feature type="signal peptide" evidence="1">
    <location>
        <begin position="1"/>
        <end position="20"/>
    </location>
</feature>
<accession>A0ABT3INJ2</accession>
<proteinExistence type="predicted"/>
<dbReference type="InterPro" id="IPR025665">
    <property type="entry name" value="Beta-barrel_OMP_2"/>
</dbReference>
<name>A0ABT3INJ2_9BACT</name>
<keyword evidence="1" id="KW-0732">Signal</keyword>
<feature type="chain" id="PRO_5046742591" evidence="1">
    <location>
        <begin position="21"/>
        <end position="231"/>
    </location>
</feature>
<dbReference type="Proteomes" id="UP001207742">
    <property type="component" value="Unassembled WGS sequence"/>
</dbReference>
<organism evidence="3 4">
    <name type="scientific">Chitinophaga nivalis</name>
    <dbReference type="NCBI Taxonomy" id="2991709"/>
    <lineage>
        <taxon>Bacteria</taxon>
        <taxon>Pseudomonadati</taxon>
        <taxon>Bacteroidota</taxon>
        <taxon>Chitinophagia</taxon>
        <taxon>Chitinophagales</taxon>
        <taxon>Chitinophagaceae</taxon>
        <taxon>Chitinophaga</taxon>
    </lineage>
</organism>
<evidence type="ECO:0000313" key="4">
    <source>
        <dbReference type="Proteomes" id="UP001207742"/>
    </source>
</evidence>
<evidence type="ECO:0000313" key="3">
    <source>
        <dbReference type="EMBL" id="MCW3485466.1"/>
    </source>
</evidence>
<keyword evidence="4" id="KW-1185">Reference proteome</keyword>
<gene>
    <name evidence="3" type="ORF">OL497_16265</name>
</gene>